<protein>
    <recommendedName>
        <fullName evidence="6">WAT1-related protein</fullName>
    </recommendedName>
</protein>
<feature type="transmembrane region" description="Helical" evidence="6">
    <location>
        <begin position="84"/>
        <end position="104"/>
    </location>
</feature>
<comment type="caution">
    <text evidence="9">The sequence shown here is derived from an EMBL/GenBank/DDBJ whole genome shotgun (WGS) entry which is preliminary data.</text>
</comment>
<evidence type="ECO:0000256" key="1">
    <source>
        <dbReference type="ARBA" id="ARBA00004141"/>
    </source>
</evidence>
<dbReference type="SUPFAM" id="SSF103481">
    <property type="entry name" value="Multidrug resistance efflux transporter EmrE"/>
    <property type="match status" value="2"/>
</dbReference>
<feature type="transmembrane region" description="Helical" evidence="6">
    <location>
        <begin position="348"/>
        <end position="367"/>
    </location>
</feature>
<proteinExistence type="inferred from homology"/>
<dbReference type="AlphaFoldDB" id="A0A811SAJ9"/>
<feature type="transmembrane region" description="Helical" evidence="6">
    <location>
        <begin position="293"/>
        <end position="316"/>
    </location>
</feature>
<evidence type="ECO:0000256" key="7">
    <source>
        <dbReference type="SAM" id="MobiDB-lite"/>
    </source>
</evidence>
<feature type="transmembrane region" description="Helical" evidence="6">
    <location>
        <begin position="227"/>
        <end position="247"/>
    </location>
</feature>
<feature type="transmembrane region" description="Helical" evidence="6">
    <location>
        <begin position="259"/>
        <end position="281"/>
    </location>
</feature>
<organism evidence="9 10">
    <name type="scientific">Miscanthus lutarioriparius</name>
    <dbReference type="NCBI Taxonomy" id="422564"/>
    <lineage>
        <taxon>Eukaryota</taxon>
        <taxon>Viridiplantae</taxon>
        <taxon>Streptophyta</taxon>
        <taxon>Embryophyta</taxon>
        <taxon>Tracheophyta</taxon>
        <taxon>Spermatophyta</taxon>
        <taxon>Magnoliopsida</taxon>
        <taxon>Liliopsida</taxon>
        <taxon>Poales</taxon>
        <taxon>Poaceae</taxon>
        <taxon>PACMAD clade</taxon>
        <taxon>Panicoideae</taxon>
        <taxon>Andropogonodae</taxon>
        <taxon>Andropogoneae</taxon>
        <taxon>Saccharinae</taxon>
        <taxon>Miscanthus</taxon>
    </lineage>
</organism>
<feature type="transmembrane region" description="Helical" evidence="6">
    <location>
        <begin position="323"/>
        <end position="342"/>
    </location>
</feature>
<dbReference type="GO" id="GO:0022857">
    <property type="term" value="F:transmembrane transporter activity"/>
    <property type="evidence" value="ECO:0007669"/>
    <property type="project" value="InterPro"/>
</dbReference>
<dbReference type="Pfam" id="PF00892">
    <property type="entry name" value="EamA"/>
    <property type="match status" value="2"/>
</dbReference>
<evidence type="ECO:0000256" key="3">
    <source>
        <dbReference type="ARBA" id="ARBA00022692"/>
    </source>
</evidence>
<name>A0A811SAJ9_9POAL</name>
<dbReference type="OrthoDB" id="670984at2759"/>
<feature type="transmembrane region" description="Helical" evidence="6">
    <location>
        <begin position="52"/>
        <end position="72"/>
    </location>
</feature>
<dbReference type="GO" id="GO:0016020">
    <property type="term" value="C:membrane"/>
    <property type="evidence" value="ECO:0007669"/>
    <property type="project" value="UniProtKB-SubCell"/>
</dbReference>
<evidence type="ECO:0000259" key="8">
    <source>
        <dbReference type="Pfam" id="PF00892"/>
    </source>
</evidence>
<evidence type="ECO:0000256" key="6">
    <source>
        <dbReference type="RuleBase" id="RU363077"/>
    </source>
</evidence>
<evidence type="ECO:0000256" key="2">
    <source>
        <dbReference type="ARBA" id="ARBA00007635"/>
    </source>
</evidence>
<feature type="transmembrane region" description="Helical" evidence="6">
    <location>
        <begin position="116"/>
        <end position="138"/>
    </location>
</feature>
<evidence type="ECO:0000313" key="9">
    <source>
        <dbReference type="EMBL" id="CAD6338046.1"/>
    </source>
</evidence>
<feature type="transmembrane region" description="Helical" evidence="6">
    <location>
        <begin position="179"/>
        <end position="197"/>
    </location>
</feature>
<comment type="similarity">
    <text evidence="2 6">Belongs to the drug/metabolite transporter (DMT) superfamily. Plant drug/metabolite exporter (P-DME) (TC 2.A.7.4) family.</text>
</comment>
<keyword evidence="3 6" id="KW-0812">Transmembrane</keyword>
<comment type="subcellular location">
    <subcellularLocation>
        <location evidence="1 6">Membrane</location>
        <topology evidence="1 6">Multi-pass membrane protein</topology>
    </subcellularLocation>
</comment>
<feature type="compositionally biased region" description="Pro residues" evidence="7">
    <location>
        <begin position="25"/>
        <end position="34"/>
    </location>
</feature>
<dbReference type="Proteomes" id="UP000604825">
    <property type="component" value="Unassembled WGS sequence"/>
</dbReference>
<keyword evidence="5 6" id="KW-0472">Membrane</keyword>
<dbReference type="InterPro" id="IPR030184">
    <property type="entry name" value="WAT1-related"/>
</dbReference>
<feature type="domain" description="EamA" evidence="8">
    <location>
        <begin position="59"/>
        <end position="195"/>
    </location>
</feature>
<feature type="compositionally biased region" description="Basic and acidic residues" evidence="7">
    <location>
        <begin position="1"/>
        <end position="12"/>
    </location>
</feature>
<dbReference type="PANTHER" id="PTHR31218">
    <property type="entry name" value="WAT1-RELATED PROTEIN"/>
    <property type="match status" value="1"/>
</dbReference>
<dbReference type="InterPro" id="IPR037185">
    <property type="entry name" value="EmrE-like"/>
</dbReference>
<evidence type="ECO:0000256" key="5">
    <source>
        <dbReference type="ARBA" id="ARBA00023136"/>
    </source>
</evidence>
<feature type="region of interest" description="Disordered" evidence="7">
    <location>
        <begin position="1"/>
        <end position="39"/>
    </location>
</feature>
<accession>A0A811SAJ9</accession>
<reference evidence="9" key="1">
    <citation type="submission" date="2020-10" db="EMBL/GenBank/DDBJ databases">
        <authorList>
            <person name="Han B."/>
            <person name="Lu T."/>
            <person name="Zhao Q."/>
            <person name="Huang X."/>
            <person name="Zhao Y."/>
        </authorList>
    </citation>
    <scope>NUCLEOTIDE SEQUENCE</scope>
</reference>
<feature type="transmembrane region" description="Helical" evidence="6">
    <location>
        <begin position="150"/>
        <end position="167"/>
    </location>
</feature>
<evidence type="ECO:0000313" key="10">
    <source>
        <dbReference type="Proteomes" id="UP000604825"/>
    </source>
</evidence>
<gene>
    <name evidence="9" type="ORF">NCGR_LOCUS62144</name>
</gene>
<keyword evidence="4 6" id="KW-1133">Transmembrane helix</keyword>
<dbReference type="EMBL" id="CAJGYO010000018">
    <property type="protein sequence ID" value="CAD6338046.1"/>
    <property type="molecule type" value="Genomic_DNA"/>
</dbReference>
<dbReference type="InterPro" id="IPR000620">
    <property type="entry name" value="EamA_dom"/>
</dbReference>
<sequence>MASNGEADRQAPPEEEEIVVEMPVKPAPPPPPVKASPAGAGAGAGASSWETAALPLSMVVVQAFTVVMLLLSKLALNTGMRPCVLIVYRNLVATAAVAPLAFFFEREMWKKLNLAVLGWISLNATFAVVLAMGLYYYGLQVTSAAYSVDFLNLIPIVTFVIAILVRAEKVALGKWPGRLKILGALTCVGGTMIVSLLKGHLLHLWPTHLLNTSHADAPASGGHHHDMLTGTLFLCGSCLSYALWFIVQARLGKVFPSRYWGTMLTCLSGSIQAFIISVFLSHDRADWRLKWDLQLLTVVYSGVFNTGITFVLISWAVSRRGPIYPSMFNSLSLIITTVMDSLLLGTKIYVGGVVGALLIIVGLYAFLWGKGKELQAAAVEKKKLKQEQEEEEQRWGESEMT</sequence>
<feature type="domain" description="EamA" evidence="8">
    <location>
        <begin position="229"/>
        <end position="366"/>
    </location>
</feature>
<keyword evidence="10" id="KW-1185">Reference proteome</keyword>
<evidence type="ECO:0000256" key="4">
    <source>
        <dbReference type="ARBA" id="ARBA00022989"/>
    </source>
</evidence>